<dbReference type="EMBL" id="CM031834">
    <property type="protein sequence ID" value="KAG6691764.1"/>
    <property type="molecule type" value="Genomic_DNA"/>
</dbReference>
<dbReference type="PANTHER" id="PTHR46195:SF10">
    <property type="entry name" value="HEAVY METAL-ASSOCIATED DOMAIN CONTAINING PROTEIN, EXPRESSED"/>
    <property type="match status" value="1"/>
</dbReference>
<gene>
    <name evidence="7" type="ORF">CIPAW_10G081300</name>
    <name evidence="8" type="ORF">I3842_10G080300</name>
</gene>
<evidence type="ECO:0000256" key="1">
    <source>
        <dbReference type="ARBA" id="ARBA00022481"/>
    </source>
</evidence>
<dbReference type="PROSITE" id="PS50846">
    <property type="entry name" value="HMA_2"/>
    <property type="match status" value="2"/>
</dbReference>
<evidence type="ECO:0000313" key="9">
    <source>
        <dbReference type="Proteomes" id="UP000811609"/>
    </source>
</evidence>
<keyword evidence="3" id="KW-0636">Prenylation</keyword>
<organism evidence="7 9">
    <name type="scientific">Carya illinoinensis</name>
    <name type="common">Pecan</name>
    <dbReference type="NCBI Taxonomy" id="32201"/>
    <lineage>
        <taxon>Eukaryota</taxon>
        <taxon>Viridiplantae</taxon>
        <taxon>Streptophyta</taxon>
        <taxon>Embryophyta</taxon>
        <taxon>Tracheophyta</taxon>
        <taxon>Spermatophyta</taxon>
        <taxon>Magnoliopsida</taxon>
        <taxon>eudicotyledons</taxon>
        <taxon>Gunneridae</taxon>
        <taxon>Pentapetalae</taxon>
        <taxon>rosids</taxon>
        <taxon>fabids</taxon>
        <taxon>Fagales</taxon>
        <taxon>Juglandaceae</taxon>
        <taxon>Carya</taxon>
    </lineage>
</organism>
<dbReference type="InterPro" id="IPR044577">
    <property type="entry name" value="HIPP4/7/8/17/18/19"/>
</dbReference>
<feature type="domain" description="HMA" evidence="6">
    <location>
        <begin position="32"/>
        <end position="96"/>
    </location>
</feature>
<evidence type="ECO:0000256" key="3">
    <source>
        <dbReference type="ARBA" id="ARBA00023289"/>
    </source>
</evidence>
<name>A0A8T1PAK5_CARIL</name>
<comment type="similarity">
    <text evidence="4">Belongs to the HIPP family.</text>
</comment>
<dbReference type="EMBL" id="CM031818">
    <property type="protein sequence ID" value="KAG6639168.1"/>
    <property type="molecule type" value="Genomic_DNA"/>
</dbReference>
<comment type="caution">
    <text evidence="7">The sequence shown here is derived from an EMBL/GenBank/DDBJ whole genome shotgun (WGS) entry which is preliminary data.</text>
</comment>
<dbReference type="PANTHER" id="PTHR46195">
    <property type="entry name" value="HEAVY METAL-ASSOCIATED ISOPRENYLATED PLANT PROTEIN 7"/>
    <property type="match status" value="1"/>
</dbReference>
<dbReference type="Proteomes" id="UP000811246">
    <property type="component" value="Chromosome 10"/>
</dbReference>
<dbReference type="AlphaFoldDB" id="A0A8T1PAK5"/>
<dbReference type="CDD" id="cd00371">
    <property type="entry name" value="HMA"/>
    <property type="match status" value="2"/>
</dbReference>
<dbReference type="Pfam" id="PF00403">
    <property type="entry name" value="HMA"/>
    <property type="match status" value="2"/>
</dbReference>
<feature type="region of interest" description="Disordered" evidence="5">
    <location>
        <begin position="198"/>
        <end position="233"/>
    </location>
</feature>
<dbReference type="Proteomes" id="UP000811609">
    <property type="component" value="Chromosome 10"/>
</dbReference>
<evidence type="ECO:0000256" key="4">
    <source>
        <dbReference type="ARBA" id="ARBA00024045"/>
    </source>
</evidence>
<evidence type="ECO:0000313" key="7">
    <source>
        <dbReference type="EMBL" id="KAG6639168.1"/>
    </source>
</evidence>
<keyword evidence="3" id="KW-0449">Lipoprotein</keyword>
<feature type="region of interest" description="Disordered" evidence="5">
    <location>
        <begin position="1"/>
        <end position="32"/>
    </location>
</feature>
<feature type="compositionally biased region" description="Basic and acidic residues" evidence="5">
    <location>
        <begin position="198"/>
        <end position="222"/>
    </location>
</feature>
<accession>A0A8T1PAK5</accession>
<keyword evidence="1" id="KW-0488">Methylation</keyword>
<reference evidence="8" key="2">
    <citation type="submission" date="2021-01" db="EMBL/GenBank/DDBJ databases">
        <authorList>
            <person name="Lovell J.T."/>
            <person name="Bentley N."/>
            <person name="Bhattarai G."/>
            <person name="Jenkins J.W."/>
            <person name="Sreedasyam A."/>
            <person name="Alarcon Y."/>
            <person name="Bock C."/>
            <person name="Boston L."/>
            <person name="Carlson J."/>
            <person name="Cervantes K."/>
            <person name="Clermont K."/>
            <person name="Krom N."/>
            <person name="Kubenka K."/>
            <person name="Mamidi S."/>
            <person name="Mattison C."/>
            <person name="Monteros M."/>
            <person name="Pisani C."/>
            <person name="Plott C."/>
            <person name="Rajasekar S."/>
            <person name="Rhein H.S."/>
            <person name="Rohla C."/>
            <person name="Song M."/>
            <person name="Hilaire R.S."/>
            <person name="Shu S."/>
            <person name="Wells L."/>
            <person name="Wang X."/>
            <person name="Webber J."/>
            <person name="Heerema R.J."/>
            <person name="Klein P."/>
            <person name="Conner P."/>
            <person name="Grauke L."/>
            <person name="Grimwood J."/>
            <person name="Schmutz J."/>
            <person name="Randall J.J."/>
        </authorList>
    </citation>
    <scope>NUCLEOTIDE SEQUENCE</scope>
    <source>
        <tissue evidence="8">Leaf</tissue>
    </source>
</reference>
<feature type="domain" description="HMA" evidence="6">
    <location>
        <begin position="132"/>
        <end position="196"/>
    </location>
</feature>
<evidence type="ECO:0000313" key="8">
    <source>
        <dbReference type="EMBL" id="KAG6691764.1"/>
    </source>
</evidence>
<sequence length="309" mass="35186">MGEENKEQDQKKKESSTEDQKLAGEEKMEEKPQEIVLKVDMHCKACARKVTSALKGFAGVEGVTTDSKASKVVVKGKAADPIKVCERLQKKSGKKVKLISPLPKPSEETKEEKIEEIKVEAEIKKQEQPPAVITVVLKVRMHCEACAQVLQKQIRKIKGVESVETDLANDQVMVKGVVEPTRLVDYVYKRTKKQASIVKDEEKKEEKKEEEKKEDKEEKKQDGEEEGKGEDDMKISTDIKRNEYWPTSKYLSEYYAYPAQIFSDDNPNACSVGVLLTINLSLLLIRSWVKSKLNKQLLAFCTYKRDCRK</sequence>
<dbReference type="InterPro" id="IPR006121">
    <property type="entry name" value="HMA_dom"/>
</dbReference>
<protein>
    <recommendedName>
        <fullName evidence="6">HMA domain-containing protein</fullName>
    </recommendedName>
</protein>
<dbReference type="GO" id="GO:0046872">
    <property type="term" value="F:metal ion binding"/>
    <property type="evidence" value="ECO:0007669"/>
    <property type="project" value="UniProtKB-KW"/>
</dbReference>
<keyword evidence="2" id="KW-0479">Metal-binding</keyword>
<evidence type="ECO:0000259" key="6">
    <source>
        <dbReference type="PROSITE" id="PS50846"/>
    </source>
</evidence>
<reference evidence="7" key="1">
    <citation type="submission" date="2020-12" db="EMBL/GenBank/DDBJ databases">
        <title>WGS assembly of Carya illinoinensis cv. Pawnee.</title>
        <authorList>
            <person name="Platts A."/>
            <person name="Shu S."/>
            <person name="Wright S."/>
            <person name="Barry K."/>
            <person name="Edger P."/>
            <person name="Pires J.C."/>
            <person name="Schmutz J."/>
        </authorList>
    </citation>
    <scope>NUCLEOTIDE SEQUENCE</scope>
    <source>
        <tissue evidence="7">Leaf</tissue>
    </source>
</reference>
<proteinExistence type="inferred from homology"/>
<keyword evidence="9" id="KW-1185">Reference proteome</keyword>
<evidence type="ECO:0000256" key="5">
    <source>
        <dbReference type="SAM" id="MobiDB-lite"/>
    </source>
</evidence>
<evidence type="ECO:0000256" key="2">
    <source>
        <dbReference type="ARBA" id="ARBA00022723"/>
    </source>
</evidence>